<dbReference type="AlphaFoldDB" id="A0A413H299"/>
<dbReference type="InterPro" id="IPR009362">
    <property type="entry name" value="YhcG_C"/>
</dbReference>
<name>A0A413H299_9BACE</name>
<dbReference type="OrthoDB" id="9801263at2"/>
<comment type="caution">
    <text evidence="3">The sequence shown here is derived from an EMBL/GenBank/DDBJ whole genome shotgun (WGS) entry which is preliminary data.</text>
</comment>
<dbReference type="Gene3D" id="3.40.1350.10">
    <property type="match status" value="1"/>
</dbReference>
<feature type="domain" description="YhcG N-terminal" evidence="2">
    <location>
        <begin position="15"/>
        <end position="150"/>
    </location>
</feature>
<evidence type="ECO:0000313" key="3">
    <source>
        <dbReference type="EMBL" id="RGX77593.1"/>
    </source>
</evidence>
<gene>
    <name evidence="3" type="ORF">DXA68_14825</name>
</gene>
<organism evidence="3 4">
    <name type="scientific">Bacteroides stercorirosoris</name>
    <dbReference type="NCBI Taxonomy" id="871324"/>
    <lineage>
        <taxon>Bacteria</taxon>
        <taxon>Pseudomonadati</taxon>
        <taxon>Bacteroidota</taxon>
        <taxon>Bacteroidia</taxon>
        <taxon>Bacteroidales</taxon>
        <taxon>Bacteroidaceae</taxon>
        <taxon>Bacteroides</taxon>
    </lineage>
</organism>
<sequence length="331" mass="38877">MKQVDDIGDNGFIGEIKQLLEEARKQVVRQVNTTMLKTYFEIGRRIVEQEQKGEAQAGYGNYLIAELSKSLSASFGKGYSKRNIELMRQFYLTYKITQSPISQSLSWTHYIRLMRISDEAERRFYEIECEANHWSVRELNRQFDSALYQRLALSRDKEKILELSRKGQILEKPEDALKDPYVLEFTGLPELPSYSEKELEQALIDKLQTFLLEMGKGFTFVGRQVRITIDEDHYHVDLVFYNRLLRCFVLLDLKIGQLKHQDLGQMQMYVHYYDRFVKLPEENKTIGIILCRDKKDALVEITLPEDSTQIFASRYQTVLPSKEELSKLIKK</sequence>
<dbReference type="Proteomes" id="UP000286075">
    <property type="component" value="Unassembled WGS sequence"/>
</dbReference>
<evidence type="ECO:0000259" key="2">
    <source>
        <dbReference type="Pfam" id="PF17761"/>
    </source>
</evidence>
<dbReference type="PANTHER" id="PTHR30547">
    <property type="entry name" value="UNCHARACTERIZED PROTEIN YHCG-RELATED"/>
    <property type="match status" value="1"/>
</dbReference>
<dbReference type="InterPro" id="IPR041527">
    <property type="entry name" value="YhcG_N"/>
</dbReference>
<dbReference type="RefSeq" id="WP_117987954.1">
    <property type="nucleotide sequence ID" value="NZ_CABMFG010000025.1"/>
</dbReference>
<dbReference type="EMBL" id="QSCF01000025">
    <property type="protein sequence ID" value="RGX77593.1"/>
    <property type="molecule type" value="Genomic_DNA"/>
</dbReference>
<protein>
    <submittedName>
        <fullName evidence="3">DUF1016 domain-containing protein</fullName>
    </submittedName>
</protein>
<accession>A0A413H299</accession>
<dbReference type="Pfam" id="PF17761">
    <property type="entry name" value="DUF1016_N"/>
    <property type="match status" value="1"/>
</dbReference>
<dbReference type="InterPro" id="IPR011856">
    <property type="entry name" value="tRNA_endonuc-like_dom_sf"/>
</dbReference>
<dbReference type="InterPro" id="IPR053148">
    <property type="entry name" value="PD-DEXK-like_domain"/>
</dbReference>
<evidence type="ECO:0000259" key="1">
    <source>
        <dbReference type="Pfam" id="PF06250"/>
    </source>
</evidence>
<evidence type="ECO:0000313" key="4">
    <source>
        <dbReference type="Proteomes" id="UP000286075"/>
    </source>
</evidence>
<proteinExistence type="predicted"/>
<dbReference type="GO" id="GO:0003676">
    <property type="term" value="F:nucleic acid binding"/>
    <property type="evidence" value="ECO:0007669"/>
    <property type="project" value="InterPro"/>
</dbReference>
<reference evidence="3 4" key="1">
    <citation type="submission" date="2018-08" db="EMBL/GenBank/DDBJ databases">
        <title>A genome reference for cultivated species of the human gut microbiota.</title>
        <authorList>
            <person name="Zou Y."/>
            <person name="Xue W."/>
            <person name="Luo G."/>
        </authorList>
    </citation>
    <scope>NUCLEOTIDE SEQUENCE [LARGE SCALE GENOMIC DNA]</scope>
    <source>
        <strain evidence="3 4">OF03-9BH</strain>
    </source>
</reference>
<dbReference type="PANTHER" id="PTHR30547:SF5">
    <property type="entry name" value="NUCLEASE YHCG-RELATED"/>
    <property type="match status" value="1"/>
</dbReference>
<feature type="domain" description="YhcG PDDEXK nuclease" evidence="1">
    <location>
        <begin position="175"/>
        <end position="325"/>
    </location>
</feature>
<dbReference type="Pfam" id="PF06250">
    <property type="entry name" value="YhcG_C"/>
    <property type="match status" value="1"/>
</dbReference>